<dbReference type="SFLD" id="SFLDS00014">
    <property type="entry name" value="RuBisCO"/>
    <property type="match status" value="1"/>
</dbReference>
<dbReference type="Proteomes" id="UP001251085">
    <property type="component" value="Unassembled WGS sequence"/>
</dbReference>
<keyword evidence="8" id="KW-1185">Reference proteome</keyword>
<reference evidence="8" key="1">
    <citation type="submission" date="2023-07" db="EMBL/GenBank/DDBJ databases">
        <title>Characterization of two Paracoccaceae strains isolated from Phycosphere and proposal of Xinfangfangia lacusdiani sp. nov.</title>
        <authorList>
            <person name="Deng Y."/>
            <person name="Zhang Y.Q."/>
        </authorList>
    </citation>
    <scope>NUCLEOTIDE SEQUENCE [LARGE SCALE GENOMIC DNA]</scope>
    <source>
        <strain evidence="8">CPCC 101403</strain>
    </source>
</reference>
<dbReference type="InterPro" id="IPR000685">
    <property type="entry name" value="RuBisCO_lsu_C"/>
</dbReference>
<proteinExistence type="inferred from homology"/>
<comment type="cofactor">
    <cofactor evidence="1">
        <name>Mg(2+)</name>
        <dbReference type="ChEBI" id="CHEBI:18420"/>
    </cofactor>
</comment>
<keyword evidence="2" id="KW-0479">Metal-binding</keyword>
<feature type="domain" description="Ribulose bisphosphate carboxylase large subunit C-terminal" evidence="5">
    <location>
        <begin position="143"/>
        <end position="412"/>
    </location>
</feature>
<evidence type="ECO:0000313" key="7">
    <source>
        <dbReference type="EMBL" id="MDT1062046.1"/>
    </source>
</evidence>
<dbReference type="PANTHER" id="PTHR42704:SF17">
    <property type="entry name" value="RIBULOSE BISPHOSPHATE CARBOXYLASE LARGE CHAIN"/>
    <property type="match status" value="1"/>
</dbReference>
<accession>A0ABU3ED54</accession>
<dbReference type="InterPro" id="IPR017443">
    <property type="entry name" value="RuBisCO_lsu_fd_N"/>
</dbReference>
<dbReference type="SUPFAM" id="SSF51649">
    <property type="entry name" value="RuBisCo, C-terminal domain"/>
    <property type="match status" value="1"/>
</dbReference>
<evidence type="ECO:0000256" key="1">
    <source>
        <dbReference type="ARBA" id="ARBA00001946"/>
    </source>
</evidence>
<dbReference type="PROSITE" id="PS00157">
    <property type="entry name" value="RUBISCO_LARGE"/>
    <property type="match status" value="1"/>
</dbReference>
<comment type="similarity">
    <text evidence="4">Belongs to the RuBisCO large chain family.</text>
</comment>
<dbReference type="Gene3D" id="3.30.70.150">
    <property type="entry name" value="RuBisCO large subunit, N-terminal domain"/>
    <property type="match status" value="1"/>
</dbReference>
<gene>
    <name evidence="7" type="ORF">RM190_09275</name>
</gene>
<dbReference type="RefSeq" id="WP_311759144.1">
    <property type="nucleotide sequence ID" value="NZ_JAVRQI010000006.1"/>
</dbReference>
<evidence type="ECO:0000256" key="2">
    <source>
        <dbReference type="ARBA" id="ARBA00022723"/>
    </source>
</evidence>
<evidence type="ECO:0000259" key="6">
    <source>
        <dbReference type="Pfam" id="PF02788"/>
    </source>
</evidence>
<feature type="domain" description="Ribulose bisphosphate carboxylase large subunit ferrodoxin-like N-terminal" evidence="6">
    <location>
        <begin position="15"/>
        <end position="122"/>
    </location>
</feature>
<dbReference type="Pfam" id="PF02788">
    <property type="entry name" value="RuBisCO_large_N"/>
    <property type="match status" value="1"/>
</dbReference>
<name>A0ABU3ED54_9RHOB</name>
<dbReference type="EMBL" id="JAVRQI010000006">
    <property type="protein sequence ID" value="MDT1062046.1"/>
    <property type="molecule type" value="Genomic_DNA"/>
</dbReference>
<dbReference type="InterPro" id="IPR020878">
    <property type="entry name" value="RuBisCo_large_chain_AS"/>
</dbReference>
<organism evidence="7 8">
    <name type="scientific">Paracoccus broussonetiae</name>
    <dbReference type="NCBI Taxonomy" id="3075834"/>
    <lineage>
        <taxon>Bacteria</taxon>
        <taxon>Pseudomonadati</taxon>
        <taxon>Pseudomonadota</taxon>
        <taxon>Alphaproteobacteria</taxon>
        <taxon>Rhodobacterales</taxon>
        <taxon>Paracoccaceae</taxon>
        <taxon>Paracoccus</taxon>
    </lineage>
</organism>
<dbReference type="SUPFAM" id="SSF54966">
    <property type="entry name" value="RuBisCO, large subunit, small (N-terminal) domain"/>
    <property type="match status" value="1"/>
</dbReference>
<comment type="caution">
    <text evidence="7">The sequence shown here is derived from an EMBL/GenBank/DDBJ whole genome shotgun (WGS) entry which is preliminary data.</text>
</comment>
<dbReference type="InterPro" id="IPR033966">
    <property type="entry name" value="RuBisCO"/>
</dbReference>
<protein>
    <submittedName>
        <fullName evidence="7">Ribulose-bisphosphate carboxylase large subunit family protein</fullName>
    </submittedName>
</protein>
<dbReference type="Gene3D" id="3.20.20.110">
    <property type="entry name" value="Ribulose bisphosphate carboxylase, large subunit, C-terminal domain"/>
    <property type="match status" value="1"/>
</dbReference>
<evidence type="ECO:0000313" key="8">
    <source>
        <dbReference type="Proteomes" id="UP001251085"/>
    </source>
</evidence>
<dbReference type="InterPro" id="IPR036376">
    <property type="entry name" value="RuBisCO_lsu_C_sf"/>
</dbReference>
<evidence type="ECO:0000259" key="5">
    <source>
        <dbReference type="Pfam" id="PF00016"/>
    </source>
</evidence>
<dbReference type="Pfam" id="PF00016">
    <property type="entry name" value="RuBisCO_large"/>
    <property type="match status" value="1"/>
</dbReference>
<keyword evidence="3" id="KW-0460">Magnesium</keyword>
<dbReference type="CDD" id="cd08207">
    <property type="entry name" value="RLP_NonPhot"/>
    <property type="match status" value="1"/>
</dbReference>
<dbReference type="InterPro" id="IPR036422">
    <property type="entry name" value="RuBisCO_lsu_N_sf"/>
</dbReference>
<evidence type="ECO:0000256" key="3">
    <source>
        <dbReference type="ARBA" id="ARBA00022842"/>
    </source>
</evidence>
<evidence type="ECO:0000256" key="4">
    <source>
        <dbReference type="RuleBase" id="RU003834"/>
    </source>
</evidence>
<dbReference type="PANTHER" id="PTHR42704">
    <property type="entry name" value="RIBULOSE BISPHOSPHATE CARBOXYLASE"/>
    <property type="match status" value="1"/>
</dbReference>
<sequence>MQRFEAVYEIESPRGIAHAAEVLAGEQSTGTFVRLALETDALRDRSGARIEAVEITGTSGVPALPSRSRGEVYERGRVTISWPEENTGPSLPNLMATVAGNLFELADISALRLTGLTLPESFALANPGPRFGAEGTHRVAGVEGPLIGTIIKPSVGLSADETAALVGTLAGAGIDFIKDDELQANGRYCPLAQRVGAVMRVLNDHADRTGKKVMYAFNITDEIEAMWRHAEMLEKAGATCAMVSVIPVGLSGLRALRGRCNLPIHGHRAGWGLFSRSPHIGIAFPVWQKLWRLAGADHLHVNGIANKFTEPDEVVAEAARAVQAPVCTGGPAHGAMPVFSSGQTVWQMAPSRRVLGNDDFIFCAGGGIMSHPGGPAAGVIALRQAADAAREGVEITEAARAQPELAAALTAFKRPEILL</sequence>
<dbReference type="SFLD" id="SFLDG00301">
    <property type="entry name" value="RuBisCO-like_proteins"/>
    <property type="match status" value="1"/>
</dbReference>